<evidence type="ECO:0000256" key="1">
    <source>
        <dbReference type="ARBA" id="ARBA00004141"/>
    </source>
</evidence>
<feature type="transmembrane region" description="Helical" evidence="8">
    <location>
        <begin position="90"/>
        <end position="110"/>
    </location>
</feature>
<dbReference type="SMART" id="SM00382">
    <property type="entry name" value="AAA"/>
    <property type="match status" value="1"/>
</dbReference>
<dbReference type="FunFam" id="3.40.50.300:FF:000287">
    <property type="entry name" value="Multidrug ABC transporter ATP-binding protein"/>
    <property type="match status" value="1"/>
</dbReference>
<dbReference type="PANTHER" id="PTHR43394:SF1">
    <property type="entry name" value="ATP-BINDING CASSETTE SUB-FAMILY B MEMBER 10, MITOCHONDRIAL"/>
    <property type="match status" value="1"/>
</dbReference>
<dbReference type="InterPro" id="IPR003439">
    <property type="entry name" value="ABC_transporter-like_ATP-bd"/>
</dbReference>
<comment type="subcellular location">
    <subcellularLocation>
        <location evidence="1">Membrane</location>
        <topology evidence="1">Multi-pass membrane protein</topology>
    </subcellularLocation>
</comment>
<keyword evidence="6 8" id="KW-1133">Transmembrane helix</keyword>
<dbReference type="InterPro" id="IPR027417">
    <property type="entry name" value="P-loop_NTPase"/>
</dbReference>
<dbReference type="PROSITE" id="PS50929">
    <property type="entry name" value="ABC_TM1F"/>
    <property type="match status" value="1"/>
</dbReference>
<dbReference type="InterPro" id="IPR036640">
    <property type="entry name" value="ABC1_TM_sf"/>
</dbReference>
<dbReference type="InterPro" id="IPR011527">
    <property type="entry name" value="ABC1_TM_dom"/>
</dbReference>
<keyword evidence="3 8" id="KW-0812">Transmembrane</keyword>
<dbReference type="SUPFAM" id="SSF52540">
    <property type="entry name" value="P-loop containing nucleoside triphosphate hydrolases"/>
    <property type="match status" value="1"/>
</dbReference>
<dbReference type="Gene3D" id="3.40.50.300">
    <property type="entry name" value="P-loop containing nucleotide triphosphate hydrolases"/>
    <property type="match status" value="1"/>
</dbReference>
<evidence type="ECO:0000256" key="4">
    <source>
        <dbReference type="ARBA" id="ARBA00022741"/>
    </source>
</evidence>
<feature type="transmembrane region" description="Helical" evidence="8">
    <location>
        <begin position="193"/>
        <end position="212"/>
    </location>
</feature>
<feature type="transmembrane region" description="Helical" evidence="8">
    <location>
        <begin position="34"/>
        <end position="58"/>
    </location>
</feature>
<evidence type="ECO:0000259" key="9">
    <source>
        <dbReference type="PROSITE" id="PS50893"/>
    </source>
</evidence>
<dbReference type="CDD" id="cd18565">
    <property type="entry name" value="ABC_6TM_exporter_like"/>
    <property type="match status" value="1"/>
</dbReference>
<feature type="transmembrane region" description="Helical" evidence="8">
    <location>
        <begin position="168"/>
        <end position="187"/>
    </location>
</feature>
<dbReference type="PROSITE" id="PS50893">
    <property type="entry name" value="ABC_TRANSPORTER_2"/>
    <property type="match status" value="1"/>
</dbReference>
<feature type="domain" description="ABC transmembrane type-1" evidence="10">
    <location>
        <begin position="38"/>
        <end position="338"/>
    </location>
</feature>
<dbReference type="Gene3D" id="1.20.1560.10">
    <property type="entry name" value="ABC transporter type 1, transmembrane domain"/>
    <property type="match status" value="1"/>
</dbReference>
<organism evidence="11 12">
    <name type="scientific">Haloarcula mannanilytica</name>
    <dbReference type="NCBI Taxonomy" id="2509225"/>
    <lineage>
        <taxon>Archaea</taxon>
        <taxon>Methanobacteriati</taxon>
        <taxon>Methanobacteriota</taxon>
        <taxon>Stenosarchaea group</taxon>
        <taxon>Halobacteria</taxon>
        <taxon>Halobacteriales</taxon>
        <taxon>Haloarculaceae</taxon>
        <taxon>Haloarcula</taxon>
    </lineage>
</organism>
<evidence type="ECO:0000256" key="5">
    <source>
        <dbReference type="ARBA" id="ARBA00022840"/>
    </source>
</evidence>
<dbReference type="SUPFAM" id="SSF90123">
    <property type="entry name" value="ABC transporter transmembrane region"/>
    <property type="match status" value="1"/>
</dbReference>
<dbReference type="GO" id="GO:0016020">
    <property type="term" value="C:membrane"/>
    <property type="evidence" value="ECO:0007669"/>
    <property type="project" value="UniProtKB-SubCell"/>
</dbReference>
<accession>A0A4C2ESG5</accession>
<evidence type="ECO:0000256" key="6">
    <source>
        <dbReference type="ARBA" id="ARBA00022989"/>
    </source>
</evidence>
<keyword evidence="5 11" id="KW-0067">ATP-binding</keyword>
<evidence type="ECO:0000256" key="8">
    <source>
        <dbReference type="SAM" id="Phobius"/>
    </source>
</evidence>
<dbReference type="Pfam" id="PF00664">
    <property type="entry name" value="ABC_membrane"/>
    <property type="match status" value="1"/>
</dbReference>
<evidence type="ECO:0000313" key="11">
    <source>
        <dbReference type="EMBL" id="GCF15129.1"/>
    </source>
</evidence>
<sequence length="649" mass="70846">MAAQDDHETALDAYREQVSRPLLRLFRAYATGEALWLLLGLATSVLAYGTVLVTPLVLGTTIDAVFTGESAYTLPLVPDPWLPDTQSGQFWLSAAIVGTALGGGALLQWVRGVSMNYFAHGVMYTIRTDAYEKMQRLDMTFFDNKETGEVMSILNNDTSNLEVLFDNALGDSVRIGVIVLGITGALLYTNWQLALVTLGVVPLLVGFTWWFIKVIEPKYTRHRSTIGDLNTRIENGLSGIELVKTTSTEAYENERVRGVSRDVFNAQMAVLRLSYFYRPGMEFITGAALLATFVIGGLWVFSGPPLFFSGQLTTGDFVVFMLLTQRLTGPMAQLSDIVDWYENAKASGKRICGLMDVPVRISDAPNPVSLDAVTGRIEYDDVTFAYETASVENDGKADYDPETGEPVLDGVDITVAPGETTAIVGPTGAGKSTVAKLLLRLYDVTDGAVRVDGHDVRDIRLADLRSSIGYVSQDTFLFDGTIAENIRYGQFDAPREDVVEAAKAAEAHEFIEGLAEGYDTRVGERGVMLSGGQRQRIAIARTVLQDPEILLLDEATSAVDTETEYLIQRSLDRLAADRTTLVIAHRLSTVKDADQIVVLDDGRVTEHGTHEELLSTDGLYANLWGVQAGEIDALPDEFIARTSDSASDV</sequence>
<dbReference type="PANTHER" id="PTHR43394">
    <property type="entry name" value="ATP-DEPENDENT PERMEASE MDL1, MITOCHONDRIAL"/>
    <property type="match status" value="1"/>
</dbReference>
<proteinExistence type="predicted"/>
<evidence type="ECO:0000313" key="12">
    <source>
        <dbReference type="Proteomes" id="UP000304382"/>
    </source>
</evidence>
<keyword evidence="12" id="KW-1185">Reference proteome</keyword>
<dbReference type="InterPro" id="IPR017871">
    <property type="entry name" value="ABC_transporter-like_CS"/>
</dbReference>
<dbReference type="GO" id="GO:0015421">
    <property type="term" value="F:ABC-type oligopeptide transporter activity"/>
    <property type="evidence" value="ECO:0007669"/>
    <property type="project" value="TreeGrafter"/>
</dbReference>
<keyword evidence="7 8" id="KW-0472">Membrane</keyword>
<evidence type="ECO:0000259" key="10">
    <source>
        <dbReference type="PROSITE" id="PS50929"/>
    </source>
</evidence>
<name>A0A4C2ESG5_9EURY</name>
<dbReference type="AlphaFoldDB" id="A0A4C2ESG5"/>
<evidence type="ECO:0000256" key="3">
    <source>
        <dbReference type="ARBA" id="ARBA00022692"/>
    </source>
</evidence>
<dbReference type="EMBL" id="BIXZ01000006">
    <property type="protein sequence ID" value="GCF15129.1"/>
    <property type="molecule type" value="Genomic_DNA"/>
</dbReference>
<evidence type="ECO:0000256" key="7">
    <source>
        <dbReference type="ARBA" id="ARBA00023136"/>
    </source>
</evidence>
<gene>
    <name evidence="11" type="ORF">Harman_30640</name>
</gene>
<dbReference type="GO" id="GO:0005524">
    <property type="term" value="F:ATP binding"/>
    <property type="evidence" value="ECO:0007669"/>
    <property type="project" value="UniProtKB-KW"/>
</dbReference>
<dbReference type="RefSeq" id="WP_137684665.1">
    <property type="nucleotide sequence ID" value="NZ_BIXZ01000006.1"/>
</dbReference>
<protein>
    <submittedName>
        <fullName evidence="11">Multidrug ABC transporter ATP-binding protein</fullName>
    </submittedName>
</protein>
<comment type="caution">
    <text evidence="11">The sequence shown here is derived from an EMBL/GenBank/DDBJ whole genome shotgun (WGS) entry which is preliminary data.</text>
</comment>
<feature type="transmembrane region" description="Helical" evidence="8">
    <location>
        <begin position="281"/>
        <end position="300"/>
    </location>
</feature>
<dbReference type="Pfam" id="PF00005">
    <property type="entry name" value="ABC_tran"/>
    <property type="match status" value="1"/>
</dbReference>
<keyword evidence="4" id="KW-0547">Nucleotide-binding</keyword>
<dbReference type="Proteomes" id="UP000304382">
    <property type="component" value="Unassembled WGS sequence"/>
</dbReference>
<evidence type="ECO:0000256" key="2">
    <source>
        <dbReference type="ARBA" id="ARBA00022448"/>
    </source>
</evidence>
<dbReference type="PROSITE" id="PS00211">
    <property type="entry name" value="ABC_TRANSPORTER_1"/>
    <property type="match status" value="1"/>
</dbReference>
<reference evidence="11 12" key="1">
    <citation type="submission" date="2019-02" db="EMBL/GenBank/DDBJ databases">
        <title>Haloarcula mannanilyticum sp. nov., a mannan degrading haloarchaeon isolated from commercial salt.</title>
        <authorList>
            <person name="Enomoto S."/>
            <person name="Shimane Y."/>
            <person name="Kamekura M."/>
            <person name="Ito T."/>
            <person name="Moriya O."/>
            <person name="Ihara K."/>
            <person name="Takahashi-Ando N."/>
            <person name="Fukushima Y."/>
            <person name="Yoshida Y."/>
            <person name="Usama R."/>
            <person name="Takai K."/>
            <person name="Minegishi H."/>
        </authorList>
    </citation>
    <scope>NUCLEOTIDE SEQUENCE [LARGE SCALE GENOMIC DNA]</scope>
    <source>
        <strain evidence="11 12">MD130-1</strain>
    </source>
</reference>
<dbReference type="InterPro" id="IPR003593">
    <property type="entry name" value="AAA+_ATPase"/>
</dbReference>
<feature type="domain" description="ABC transporter" evidence="9">
    <location>
        <begin position="377"/>
        <end position="626"/>
    </location>
</feature>
<dbReference type="OrthoDB" id="121502at2157"/>
<dbReference type="InterPro" id="IPR039421">
    <property type="entry name" value="Type_1_exporter"/>
</dbReference>
<dbReference type="GO" id="GO:0016887">
    <property type="term" value="F:ATP hydrolysis activity"/>
    <property type="evidence" value="ECO:0007669"/>
    <property type="project" value="InterPro"/>
</dbReference>
<keyword evidence="2" id="KW-0813">Transport</keyword>